<organism evidence="1 2">
    <name type="scientific">Sporormia fimetaria CBS 119925</name>
    <dbReference type="NCBI Taxonomy" id="1340428"/>
    <lineage>
        <taxon>Eukaryota</taxon>
        <taxon>Fungi</taxon>
        <taxon>Dikarya</taxon>
        <taxon>Ascomycota</taxon>
        <taxon>Pezizomycotina</taxon>
        <taxon>Dothideomycetes</taxon>
        <taxon>Pleosporomycetidae</taxon>
        <taxon>Pleosporales</taxon>
        <taxon>Sporormiaceae</taxon>
        <taxon>Sporormia</taxon>
    </lineage>
</organism>
<name>A0A6A6UXG7_9PLEO</name>
<accession>A0A6A6UXG7</accession>
<dbReference type="AlphaFoldDB" id="A0A6A6UXG7"/>
<keyword evidence="2" id="KW-1185">Reference proteome</keyword>
<reference evidence="1" key="1">
    <citation type="journal article" date="2020" name="Stud. Mycol.">
        <title>101 Dothideomycetes genomes: a test case for predicting lifestyles and emergence of pathogens.</title>
        <authorList>
            <person name="Haridas S."/>
            <person name="Albert R."/>
            <person name="Binder M."/>
            <person name="Bloem J."/>
            <person name="Labutti K."/>
            <person name="Salamov A."/>
            <person name="Andreopoulos B."/>
            <person name="Baker S."/>
            <person name="Barry K."/>
            <person name="Bills G."/>
            <person name="Bluhm B."/>
            <person name="Cannon C."/>
            <person name="Castanera R."/>
            <person name="Culley D."/>
            <person name="Daum C."/>
            <person name="Ezra D."/>
            <person name="Gonzalez J."/>
            <person name="Henrissat B."/>
            <person name="Kuo A."/>
            <person name="Liang C."/>
            <person name="Lipzen A."/>
            <person name="Lutzoni F."/>
            <person name="Magnuson J."/>
            <person name="Mondo S."/>
            <person name="Nolan M."/>
            <person name="Ohm R."/>
            <person name="Pangilinan J."/>
            <person name="Park H.-J."/>
            <person name="Ramirez L."/>
            <person name="Alfaro M."/>
            <person name="Sun H."/>
            <person name="Tritt A."/>
            <person name="Yoshinaga Y."/>
            <person name="Zwiers L.-H."/>
            <person name="Turgeon B."/>
            <person name="Goodwin S."/>
            <person name="Spatafora J."/>
            <person name="Crous P."/>
            <person name="Grigoriev I."/>
        </authorList>
    </citation>
    <scope>NUCLEOTIDE SEQUENCE</scope>
    <source>
        <strain evidence="1">CBS 119925</strain>
    </source>
</reference>
<dbReference type="Proteomes" id="UP000799440">
    <property type="component" value="Unassembled WGS sequence"/>
</dbReference>
<protein>
    <submittedName>
        <fullName evidence="1">Uncharacterized protein</fullName>
    </submittedName>
</protein>
<dbReference type="EMBL" id="MU006602">
    <property type="protein sequence ID" value="KAF2742972.1"/>
    <property type="molecule type" value="Genomic_DNA"/>
</dbReference>
<sequence>MRPPRQNLQTPRLLDEQTRLSVFMDMATDVAKVTGCVIGEPQSGDTPLDSIGHDVETGTIRDLEVGFLNCLSSVVSGEVDMVTVAMMRDSEEQVEVFILTIKPASAAEREKILLVLNDLEACLSTLAQKKIYSAALKSLFSRRFLEIKEAFMRHEKIYQDVVCVSMGLDERRLEKEDFGAVKALISLSELVHSPVVDADVKEKVEKLSEEVQGLPSFGRSVTRLFPAAFAATIMPQTYFIVAARRLVDQYLNLWKTQNWGAKRLRITYGAPASASDAESSFEASAAQSSTDVSSPPPSIKETNTPIDIRYLLSPEELNQGTFRLPRLVRETLVLAQSLIGNDFPPPVSDAYLLFGFSVCPSRKKQKTLRYIYHRVLFSKGDKRDNFRAVHRALGDGRLVALMMEKGISRNMLMSIPDLMKFLQTPLERRLTVWRLIQFLRTDSTEPDWHLKRDYGFQRCLRRDEVERMKEVYTQVLNIRSPMSLHQACVGCRILEFIQGSGVQIKKGDKRLFTTTSRTGLGLETQEVPPEFKNPLFKNQG</sequence>
<proteinExistence type="predicted"/>
<gene>
    <name evidence="1" type="ORF">M011DRAFT_462091</name>
</gene>
<dbReference type="OrthoDB" id="4851849at2759"/>
<evidence type="ECO:0000313" key="2">
    <source>
        <dbReference type="Proteomes" id="UP000799440"/>
    </source>
</evidence>
<evidence type="ECO:0000313" key="1">
    <source>
        <dbReference type="EMBL" id="KAF2742972.1"/>
    </source>
</evidence>